<feature type="compositionally biased region" description="Low complexity" evidence="2">
    <location>
        <begin position="159"/>
        <end position="178"/>
    </location>
</feature>
<evidence type="ECO:0000256" key="2">
    <source>
        <dbReference type="SAM" id="MobiDB-lite"/>
    </source>
</evidence>
<dbReference type="EMBL" id="JAFJYH010000055">
    <property type="protein sequence ID" value="KAG4422060.1"/>
    <property type="molecule type" value="Genomic_DNA"/>
</dbReference>
<dbReference type="InterPro" id="IPR052982">
    <property type="entry name" value="SRP1/TIP1-like"/>
</dbReference>
<dbReference type="Pfam" id="PF10342">
    <property type="entry name" value="Kre9_KNH"/>
    <property type="match status" value="1"/>
</dbReference>
<accession>A0A8H8BRD4</accession>
<dbReference type="AlphaFoldDB" id="A0A8H8BRD4"/>
<keyword evidence="3" id="KW-1133">Transmembrane helix</keyword>
<gene>
    <name evidence="6" type="ORF">IFR04_004801</name>
</gene>
<evidence type="ECO:0000313" key="7">
    <source>
        <dbReference type="Proteomes" id="UP000664132"/>
    </source>
</evidence>
<dbReference type="OrthoDB" id="4094614at2759"/>
<evidence type="ECO:0000256" key="4">
    <source>
        <dbReference type="SAM" id="SignalP"/>
    </source>
</evidence>
<name>A0A8H8BRD4_9HELO</name>
<dbReference type="InterPro" id="IPR018466">
    <property type="entry name" value="Kre9/Knh1-like_N"/>
</dbReference>
<feature type="signal peptide" evidence="4">
    <location>
        <begin position="1"/>
        <end position="18"/>
    </location>
</feature>
<feature type="transmembrane region" description="Helical" evidence="3">
    <location>
        <begin position="183"/>
        <end position="203"/>
    </location>
</feature>
<evidence type="ECO:0000259" key="5">
    <source>
        <dbReference type="Pfam" id="PF10342"/>
    </source>
</evidence>
<feature type="domain" description="Yeast cell wall synthesis Kre9/Knh1-like N-terminal" evidence="5">
    <location>
        <begin position="27"/>
        <end position="109"/>
    </location>
</feature>
<keyword evidence="7" id="KW-1185">Reference proteome</keyword>
<keyword evidence="3" id="KW-0812">Transmembrane</keyword>
<feature type="region of interest" description="Disordered" evidence="2">
    <location>
        <begin position="121"/>
        <end position="178"/>
    </location>
</feature>
<evidence type="ECO:0000313" key="6">
    <source>
        <dbReference type="EMBL" id="KAG4422060.1"/>
    </source>
</evidence>
<feature type="compositionally biased region" description="Low complexity" evidence="2">
    <location>
        <begin position="121"/>
        <end position="149"/>
    </location>
</feature>
<keyword evidence="1 4" id="KW-0732">Signal</keyword>
<dbReference type="PANTHER" id="PTHR40633">
    <property type="entry name" value="MATRIX PROTEIN, PUTATIVE (AFU_ORTHOLOGUE AFUA_8G05410)-RELATED"/>
    <property type="match status" value="1"/>
</dbReference>
<dbReference type="PANTHER" id="PTHR40633:SF1">
    <property type="entry name" value="GPI ANCHORED SERINE-THREONINE RICH PROTEIN (AFU_ORTHOLOGUE AFUA_1G03630)"/>
    <property type="match status" value="1"/>
</dbReference>
<reference evidence="6" key="1">
    <citation type="submission" date="2021-02" db="EMBL/GenBank/DDBJ databases">
        <title>Genome sequence Cadophora malorum strain M34.</title>
        <authorList>
            <person name="Stefanovic E."/>
            <person name="Vu D."/>
            <person name="Scully C."/>
            <person name="Dijksterhuis J."/>
            <person name="Roader J."/>
            <person name="Houbraken J."/>
        </authorList>
    </citation>
    <scope>NUCLEOTIDE SEQUENCE</scope>
    <source>
        <strain evidence="6">M34</strain>
    </source>
</reference>
<dbReference type="Proteomes" id="UP000664132">
    <property type="component" value="Unassembled WGS sequence"/>
</dbReference>
<organism evidence="6 7">
    <name type="scientific">Cadophora malorum</name>
    <dbReference type="NCBI Taxonomy" id="108018"/>
    <lineage>
        <taxon>Eukaryota</taxon>
        <taxon>Fungi</taxon>
        <taxon>Dikarya</taxon>
        <taxon>Ascomycota</taxon>
        <taxon>Pezizomycotina</taxon>
        <taxon>Leotiomycetes</taxon>
        <taxon>Helotiales</taxon>
        <taxon>Ploettnerulaceae</taxon>
        <taxon>Cadophora</taxon>
    </lineage>
</organism>
<protein>
    <recommendedName>
        <fullName evidence="5">Yeast cell wall synthesis Kre9/Knh1-like N-terminal domain-containing protein</fullName>
    </recommendedName>
</protein>
<comment type="caution">
    <text evidence="6">The sequence shown here is derived from an EMBL/GenBank/DDBJ whole genome shotgun (WGS) entry which is preliminary data.</text>
</comment>
<keyword evidence="3" id="KW-0472">Membrane</keyword>
<evidence type="ECO:0000256" key="3">
    <source>
        <dbReference type="SAM" id="Phobius"/>
    </source>
</evidence>
<evidence type="ECO:0000256" key="1">
    <source>
        <dbReference type="ARBA" id="ARBA00022729"/>
    </source>
</evidence>
<feature type="chain" id="PRO_5034576384" description="Yeast cell wall synthesis Kre9/Knh1-like N-terminal domain-containing protein" evidence="4">
    <location>
        <begin position="19"/>
        <end position="297"/>
    </location>
</feature>
<sequence>MRLVQAFLFICTIRFASAGFVNSDFGDVEVGEPFNITWTASTPNPVKLTLVGDSDPQNPGVLHEISRVAASALGTSFQWTPPRDLNLSITYAMQLVDGAGDVELSQGFKLVRRAKSADVTTSLSSSTTASTTTSTSPSTSTSALAAASTQTPHPTPPNKSQITSSSPTSMPSSKSQTSRNIRIAVSMTIVTLLILVVVAIIFYEHGKRVAARAQDPETACISAYDASDRGNGSDGLQLFEGFQAKESNGVSKTCVSCRSLPEDGGEMCLDEGVGLGIDTQEERRKKMRSLQSVYELG</sequence>
<proteinExistence type="predicted"/>